<accession>A0ABS6WIK8</accession>
<gene>
    <name evidence="4" type="ORF">KY465_00610</name>
</gene>
<comment type="cofactor">
    <cofactor evidence="2">
        <name>FAD</name>
        <dbReference type="ChEBI" id="CHEBI:57692"/>
    </cofactor>
</comment>
<evidence type="ECO:0000313" key="4">
    <source>
        <dbReference type="EMBL" id="MBW3095773.1"/>
    </source>
</evidence>
<dbReference type="EMBL" id="JAHWQX010000001">
    <property type="protein sequence ID" value="MBW3095773.1"/>
    <property type="molecule type" value="Genomic_DNA"/>
</dbReference>
<evidence type="ECO:0000256" key="3">
    <source>
        <dbReference type="SAM" id="MobiDB-lite"/>
    </source>
</evidence>
<dbReference type="CDD" id="cd00537">
    <property type="entry name" value="MTHFR"/>
    <property type="match status" value="1"/>
</dbReference>
<keyword evidence="2" id="KW-0274">FAD</keyword>
<name>A0ABS6WIK8_9HYPH</name>
<dbReference type="PANTHER" id="PTHR45754">
    <property type="entry name" value="METHYLENETETRAHYDROFOLATE REDUCTASE"/>
    <property type="match status" value="1"/>
</dbReference>
<dbReference type="Pfam" id="PF02219">
    <property type="entry name" value="MTHFR"/>
    <property type="match status" value="1"/>
</dbReference>
<keyword evidence="2" id="KW-0285">Flavoprotein</keyword>
<dbReference type="InterPro" id="IPR003171">
    <property type="entry name" value="Mehydrof_redctse-like"/>
</dbReference>
<organism evidence="4 5">
    <name type="scientific">Pseudohoeflea coraliihabitans</name>
    <dbReference type="NCBI Taxonomy" id="2860393"/>
    <lineage>
        <taxon>Bacteria</taxon>
        <taxon>Pseudomonadati</taxon>
        <taxon>Pseudomonadota</taxon>
        <taxon>Alphaproteobacteria</taxon>
        <taxon>Hyphomicrobiales</taxon>
        <taxon>Rhizobiaceae</taxon>
        <taxon>Pseudohoeflea</taxon>
    </lineage>
</organism>
<sequence>MTPSPPDRADGQAASETSGRDINPAGVHLPLDPLPGHASRGRLERILRRGEFAVTAELNPPDSADPDDVYDRAAVFDGWVDGINAVDASGANCHMSSVGICALLTRMGYAPIMQIACRDRNRIAIQGDVLGAAAMGVMNILCLTGDGVQTGDQAGAKPVFDLDCMSLLETIRTMRDEHKFLSGRKLTAAPQVFLGAAINPFAPPFDFRPLRLAKKIAAGAQFVQSQYCFDVPMFRDYMRRVRDLGLHEHCFILCGVGPLASARAARWMRTHVPGVHIPDHIITRLDAASDQKEEGKRICLDIISEVKEIEGVAGIHVMAYRQEEYVAEIVHQSGVLKGRAPWRKEPNPANEMAEARLEESARAPDQALQALAAAAAEPET</sequence>
<keyword evidence="5" id="KW-1185">Reference proteome</keyword>
<feature type="region of interest" description="Disordered" evidence="3">
    <location>
        <begin position="339"/>
        <end position="363"/>
    </location>
</feature>
<evidence type="ECO:0000256" key="1">
    <source>
        <dbReference type="ARBA" id="ARBA00048628"/>
    </source>
</evidence>
<protein>
    <recommendedName>
        <fullName evidence="2">Methylenetetrahydrofolate reductase</fullName>
    </recommendedName>
</protein>
<dbReference type="RefSeq" id="WP_219157327.1">
    <property type="nucleotide sequence ID" value="NZ_JAHWQX010000001.1"/>
</dbReference>
<comment type="catalytic activity">
    <reaction evidence="1">
        <text>(6S)-5-methyl-5,6,7,8-tetrahydrofolate + NAD(+) = (6R)-5,10-methylene-5,6,7,8-tetrahydrofolate + NADH + H(+)</text>
        <dbReference type="Rhea" id="RHEA:19821"/>
        <dbReference type="ChEBI" id="CHEBI:15378"/>
        <dbReference type="ChEBI" id="CHEBI:15636"/>
        <dbReference type="ChEBI" id="CHEBI:18608"/>
        <dbReference type="ChEBI" id="CHEBI:57540"/>
        <dbReference type="ChEBI" id="CHEBI:57945"/>
        <dbReference type="EC" id="1.5.1.54"/>
    </reaction>
    <physiologicalReaction direction="right-to-left" evidence="1">
        <dbReference type="Rhea" id="RHEA:19823"/>
    </physiologicalReaction>
</comment>
<dbReference type="PANTHER" id="PTHR45754:SF3">
    <property type="entry name" value="METHYLENETETRAHYDROFOLATE REDUCTASE (NADPH)"/>
    <property type="match status" value="1"/>
</dbReference>
<evidence type="ECO:0000313" key="5">
    <source>
        <dbReference type="Proteomes" id="UP001430804"/>
    </source>
</evidence>
<comment type="pathway">
    <text evidence="2">One-carbon metabolism; tetrahydrofolate interconversion.</text>
</comment>
<keyword evidence="2" id="KW-0560">Oxidoreductase</keyword>
<proteinExistence type="inferred from homology"/>
<reference evidence="4" key="1">
    <citation type="submission" date="2021-07" db="EMBL/GenBank/DDBJ databases">
        <title>Pseudohoeflea marina sp. nov. a polyhydroxyalcanoate-producing bacterium.</title>
        <authorList>
            <person name="Zheng W."/>
            <person name="Yu S."/>
            <person name="Huang Y."/>
        </authorList>
    </citation>
    <scope>NUCLEOTIDE SEQUENCE</scope>
    <source>
        <strain evidence="4">DP4N28-3</strain>
    </source>
</reference>
<dbReference type="Proteomes" id="UP001430804">
    <property type="component" value="Unassembled WGS sequence"/>
</dbReference>
<feature type="region of interest" description="Disordered" evidence="3">
    <location>
        <begin position="1"/>
        <end position="37"/>
    </location>
</feature>
<evidence type="ECO:0000256" key="2">
    <source>
        <dbReference type="RuleBase" id="RU003862"/>
    </source>
</evidence>
<comment type="similarity">
    <text evidence="2">Belongs to the methylenetetrahydrofolate reductase family.</text>
</comment>
<feature type="compositionally biased region" description="Basic and acidic residues" evidence="3">
    <location>
        <begin position="353"/>
        <end position="362"/>
    </location>
</feature>
<comment type="caution">
    <text evidence="4">The sequence shown here is derived from an EMBL/GenBank/DDBJ whole genome shotgun (WGS) entry which is preliminary data.</text>
</comment>